<evidence type="ECO:0000313" key="7">
    <source>
        <dbReference type="Proteomes" id="UP001370348"/>
    </source>
</evidence>
<dbReference type="Proteomes" id="UP001370348">
    <property type="component" value="Chromosome"/>
</dbReference>
<keyword evidence="3" id="KW-0804">Transcription</keyword>
<dbReference type="PROSITE" id="PS50987">
    <property type="entry name" value="HTH_ARSR_2"/>
    <property type="match status" value="1"/>
</dbReference>
<dbReference type="InterPro" id="IPR011991">
    <property type="entry name" value="ArsR-like_HTH"/>
</dbReference>
<evidence type="ECO:0000256" key="1">
    <source>
        <dbReference type="ARBA" id="ARBA00023015"/>
    </source>
</evidence>
<evidence type="ECO:0000259" key="5">
    <source>
        <dbReference type="PROSITE" id="PS50987"/>
    </source>
</evidence>
<dbReference type="Pfam" id="PF01022">
    <property type="entry name" value="HTH_5"/>
    <property type="match status" value="1"/>
</dbReference>
<feature type="region of interest" description="Disordered" evidence="4">
    <location>
        <begin position="95"/>
        <end position="114"/>
    </location>
</feature>
<dbReference type="NCBIfam" id="NF033788">
    <property type="entry name" value="HTH_metalloreg"/>
    <property type="match status" value="1"/>
</dbReference>
<dbReference type="Gene3D" id="1.10.10.10">
    <property type="entry name" value="Winged helix-like DNA-binding domain superfamily/Winged helix DNA-binding domain"/>
    <property type="match status" value="1"/>
</dbReference>
<name>A0ABZ2M173_9BACT</name>
<feature type="domain" description="HTH arsR-type" evidence="5">
    <location>
        <begin position="1"/>
        <end position="93"/>
    </location>
</feature>
<dbReference type="InterPro" id="IPR036390">
    <property type="entry name" value="WH_DNA-bd_sf"/>
</dbReference>
<keyword evidence="1" id="KW-0805">Transcription regulation</keyword>
<evidence type="ECO:0000256" key="4">
    <source>
        <dbReference type="SAM" id="MobiDB-lite"/>
    </source>
</evidence>
<dbReference type="PANTHER" id="PTHR33154:SF33">
    <property type="entry name" value="TRANSCRIPTIONAL REPRESSOR SDPR"/>
    <property type="match status" value="1"/>
</dbReference>
<protein>
    <submittedName>
        <fullName evidence="6">Metalloregulator ArsR/SmtB family transcription factor</fullName>
    </submittedName>
</protein>
<gene>
    <name evidence="6" type="ORF">LZC94_00830</name>
</gene>
<dbReference type="PRINTS" id="PR00778">
    <property type="entry name" value="HTHARSR"/>
</dbReference>
<keyword evidence="7" id="KW-1185">Reference proteome</keyword>
<dbReference type="SMART" id="SM00418">
    <property type="entry name" value="HTH_ARSR"/>
    <property type="match status" value="1"/>
</dbReference>
<dbReference type="CDD" id="cd00090">
    <property type="entry name" value="HTH_ARSR"/>
    <property type="match status" value="1"/>
</dbReference>
<dbReference type="SUPFAM" id="SSF46785">
    <property type="entry name" value="Winged helix' DNA-binding domain"/>
    <property type="match status" value="1"/>
</dbReference>
<dbReference type="InterPro" id="IPR036388">
    <property type="entry name" value="WH-like_DNA-bd_sf"/>
</dbReference>
<reference evidence="6 7" key="1">
    <citation type="submission" date="2021-12" db="EMBL/GenBank/DDBJ databases">
        <title>Discovery of the Pendulisporaceae a myxobacterial family with distinct sporulation behavior and unique specialized metabolism.</title>
        <authorList>
            <person name="Garcia R."/>
            <person name="Popoff A."/>
            <person name="Bader C.D."/>
            <person name="Loehr J."/>
            <person name="Walesch S."/>
            <person name="Walt C."/>
            <person name="Boldt J."/>
            <person name="Bunk B."/>
            <person name="Haeckl F.J.F.P.J."/>
            <person name="Gunesch A.P."/>
            <person name="Birkelbach J."/>
            <person name="Nuebel U."/>
            <person name="Pietschmann T."/>
            <person name="Bach T."/>
            <person name="Mueller R."/>
        </authorList>
    </citation>
    <scope>NUCLEOTIDE SEQUENCE [LARGE SCALE GENOMIC DNA]</scope>
    <source>
        <strain evidence="6 7">MSr11954</strain>
    </source>
</reference>
<proteinExistence type="predicted"/>
<evidence type="ECO:0000256" key="2">
    <source>
        <dbReference type="ARBA" id="ARBA00023125"/>
    </source>
</evidence>
<dbReference type="EMBL" id="CP089984">
    <property type="protein sequence ID" value="WXB15823.1"/>
    <property type="molecule type" value="Genomic_DNA"/>
</dbReference>
<keyword evidence="2" id="KW-0238">DNA-binding</keyword>
<sequence length="114" mass="12033">MPSKPDESGIFGALADPTRRAILRLLRRGSKSAGDIAAAFDLAKPTLSHHFAVLRRSGLVRAERRGTSIVYTLQTSALEEVAAELLELVAPVTSAASAAGRSGGLGRARKERLP</sequence>
<accession>A0ABZ2M173</accession>
<organism evidence="6 7">
    <name type="scientific">Pendulispora albinea</name>
    <dbReference type="NCBI Taxonomy" id="2741071"/>
    <lineage>
        <taxon>Bacteria</taxon>
        <taxon>Pseudomonadati</taxon>
        <taxon>Myxococcota</taxon>
        <taxon>Myxococcia</taxon>
        <taxon>Myxococcales</taxon>
        <taxon>Sorangiineae</taxon>
        <taxon>Pendulisporaceae</taxon>
        <taxon>Pendulispora</taxon>
    </lineage>
</organism>
<dbReference type="InterPro" id="IPR051081">
    <property type="entry name" value="HTH_MetalResp_TranReg"/>
</dbReference>
<dbReference type="PANTHER" id="PTHR33154">
    <property type="entry name" value="TRANSCRIPTIONAL REGULATOR, ARSR FAMILY"/>
    <property type="match status" value="1"/>
</dbReference>
<dbReference type="InterPro" id="IPR001845">
    <property type="entry name" value="HTH_ArsR_DNA-bd_dom"/>
</dbReference>
<evidence type="ECO:0000256" key="3">
    <source>
        <dbReference type="ARBA" id="ARBA00023163"/>
    </source>
</evidence>
<dbReference type="RefSeq" id="WP_394825457.1">
    <property type="nucleotide sequence ID" value="NZ_CP089984.1"/>
</dbReference>
<evidence type="ECO:0000313" key="6">
    <source>
        <dbReference type="EMBL" id="WXB15823.1"/>
    </source>
</evidence>